<keyword evidence="2" id="KW-0808">Transferase</keyword>
<evidence type="ECO:0000256" key="1">
    <source>
        <dbReference type="ARBA" id="ARBA00022603"/>
    </source>
</evidence>
<dbReference type="AlphaFoldDB" id="A0A9Y2B1G3"/>
<name>A0A9Y2B1G3_9SPHN</name>
<dbReference type="KEGG" id="arue:QQX03_08040"/>
<dbReference type="GO" id="GO:0008168">
    <property type="term" value="F:methyltransferase activity"/>
    <property type="evidence" value="ECO:0007669"/>
    <property type="project" value="UniProtKB-KW"/>
</dbReference>
<organism evidence="3 4">
    <name type="scientific">Altererythrobacter rubellus</name>
    <dbReference type="NCBI Taxonomy" id="2173831"/>
    <lineage>
        <taxon>Bacteria</taxon>
        <taxon>Pseudomonadati</taxon>
        <taxon>Pseudomonadota</taxon>
        <taxon>Alphaproteobacteria</taxon>
        <taxon>Sphingomonadales</taxon>
        <taxon>Erythrobacteraceae</taxon>
        <taxon>Altererythrobacter</taxon>
    </lineage>
</organism>
<dbReference type="InterPro" id="IPR050602">
    <property type="entry name" value="Malonyl-ACP_OMT"/>
</dbReference>
<dbReference type="PANTHER" id="PTHR13090:SF1">
    <property type="entry name" value="ARGININE-HYDROXYLASE NDUFAF5, MITOCHONDRIAL"/>
    <property type="match status" value="1"/>
</dbReference>
<proteinExistence type="predicted"/>
<protein>
    <submittedName>
        <fullName evidence="3">Methyltransferase</fullName>
    </submittedName>
</protein>
<dbReference type="PANTHER" id="PTHR13090">
    <property type="entry name" value="ARGININE-HYDROXYLASE NDUFAF5, MITOCHONDRIAL"/>
    <property type="match status" value="1"/>
</dbReference>
<accession>A0A9Y2B1G3</accession>
<dbReference type="GO" id="GO:0032259">
    <property type="term" value="P:methylation"/>
    <property type="evidence" value="ECO:0007669"/>
    <property type="project" value="UniProtKB-KW"/>
</dbReference>
<evidence type="ECO:0000313" key="3">
    <source>
        <dbReference type="EMBL" id="WIW94922.1"/>
    </source>
</evidence>
<evidence type="ECO:0000313" key="4">
    <source>
        <dbReference type="Proteomes" id="UP001231445"/>
    </source>
</evidence>
<keyword evidence="4" id="KW-1185">Reference proteome</keyword>
<gene>
    <name evidence="3" type="ORF">QQX03_08040</name>
</gene>
<dbReference type="EMBL" id="CP127221">
    <property type="protein sequence ID" value="WIW94922.1"/>
    <property type="molecule type" value="Genomic_DNA"/>
</dbReference>
<reference evidence="3 4" key="1">
    <citation type="submission" date="2023-06" db="EMBL/GenBank/DDBJ databases">
        <title>Altererythrobacter rubellus NBRC 112769 genome.</title>
        <authorList>
            <person name="Zhang K."/>
        </authorList>
    </citation>
    <scope>NUCLEOTIDE SEQUENCE [LARGE SCALE GENOMIC DNA]</scope>
    <source>
        <strain evidence="3 4">NBRC 112769</strain>
    </source>
</reference>
<dbReference type="RefSeq" id="WP_285975238.1">
    <property type="nucleotide sequence ID" value="NZ_CP127221.1"/>
</dbReference>
<dbReference type="Proteomes" id="UP001231445">
    <property type="component" value="Chromosome"/>
</dbReference>
<dbReference type="InterPro" id="IPR029063">
    <property type="entry name" value="SAM-dependent_MTases_sf"/>
</dbReference>
<evidence type="ECO:0000256" key="2">
    <source>
        <dbReference type="ARBA" id="ARBA00022679"/>
    </source>
</evidence>
<dbReference type="SUPFAM" id="SSF53335">
    <property type="entry name" value="S-adenosyl-L-methionine-dependent methyltransferases"/>
    <property type="match status" value="1"/>
</dbReference>
<sequence length="269" mass="29366">MMSQTQVPTIFSRARREQREQRASVRIGTSWLYDAMQEDIGERLDFMRHEAKSALLVGHETSLLETALAASASNICSARTLDEEEPLPFSELNLLVSLARLDSVNDLPGALIHARNALAHGGLMIAQIIGAGSLTSLREIMLAADGDRPAARIHPQIDDRAGTALLQRAGFSKQVVDTHKLTVRYKSVTTLIDDLRDQALTSVLVSPAPYLGKSGLARAQAKFDELREDDGKVSETFQILTLTGWRYAFSDDCAAASRAIGTRYGDALT</sequence>
<keyword evidence="1 3" id="KW-0489">Methyltransferase</keyword>